<dbReference type="Proteomes" id="UP001341840">
    <property type="component" value="Unassembled WGS sequence"/>
</dbReference>
<name>A0ABU6YI44_9FABA</name>
<feature type="region of interest" description="Disordered" evidence="1">
    <location>
        <begin position="1"/>
        <end position="28"/>
    </location>
</feature>
<feature type="region of interest" description="Disordered" evidence="1">
    <location>
        <begin position="40"/>
        <end position="62"/>
    </location>
</feature>
<evidence type="ECO:0000256" key="1">
    <source>
        <dbReference type="SAM" id="MobiDB-lite"/>
    </source>
</evidence>
<accession>A0ABU6YI44</accession>
<dbReference type="PANTHER" id="PTHR33144:SF45">
    <property type="entry name" value="TRANSPOSASE TNP1_EN_SPM-LIKE DOMAIN-CONTAINING PROTEIN"/>
    <property type="match status" value="1"/>
</dbReference>
<evidence type="ECO:0000313" key="2">
    <source>
        <dbReference type="EMBL" id="MED6209679.1"/>
    </source>
</evidence>
<feature type="compositionally biased region" description="Polar residues" evidence="1">
    <location>
        <begin position="1"/>
        <end position="11"/>
    </location>
</feature>
<gene>
    <name evidence="2" type="ORF">PIB30_057056</name>
</gene>
<reference evidence="2 3" key="1">
    <citation type="journal article" date="2023" name="Plants (Basel)">
        <title>Bridging the Gap: Combining Genomics and Transcriptomics Approaches to Understand Stylosanthes scabra, an Orphan Legume from the Brazilian Caatinga.</title>
        <authorList>
            <person name="Ferreira-Neto J.R.C."/>
            <person name="da Silva M.D."/>
            <person name="Binneck E."/>
            <person name="de Melo N.F."/>
            <person name="da Silva R.H."/>
            <person name="de Melo A.L.T.M."/>
            <person name="Pandolfi V."/>
            <person name="Bustamante F.O."/>
            <person name="Brasileiro-Vidal A.C."/>
            <person name="Benko-Iseppon A.M."/>
        </authorList>
    </citation>
    <scope>NUCLEOTIDE SEQUENCE [LARGE SCALE GENOMIC DNA]</scope>
    <source>
        <tissue evidence="2">Leaves</tissue>
    </source>
</reference>
<evidence type="ECO:0000313" key="3">
    <source>
        <dbReference type="Proteomes" id="UP001341840"/>
    </source>
</evidence>
<dbReference type="Pfam" id="PF03004">
    <property type="entry name" value="Transposase_24"/>
    <property type="match status" value="1"/>
</dbReference>
<comment type="caution">
    <text evidence="2">The sequence shown here is derived from an EMBL/GenBank/DDBJ whole genome shotgun (WGS) entry which is preliminary data.</text>
</comment>
<dbReference type="InterPro" id="IPR004252">
    <property type="entry name" value="Probable_transposase_24"/>
</dbReference>
<protein>
    <submittedName>
        <fullName evidence="2">Uncharacterized protein</fullName>
    </submittedName>
</protein>
<proteinExistence type="predicted"/>
<dbReference type="EMBL" id="JASCZI010242118">
    <property type="protein sequence ID" value="MED6209679.1"/>
    <property type="molecule type" value="Genomic_DNA"/>
</dbReference>
<organism evidence="2 3">
    <name type="scientific">Stylosanthes scabra</name>
    <dbReference type="NCBI Taxonomy" id="79078"/>
    <lineage>
        <taxon>Eukaryota</taxon>
        <taxon>Viridiplantae</taxon>
        <taxon>Streptophyta</taxon>
        <taxon>Embryophyta</taxon>
        <taxon>Tracheophyta</taxon>
        <taxon>Spermatophyta</taxon>
        <taxon>Magnoliopsida</taxon>
        <taxon>eudicotyledons</taxon>
        <taxon>Gunneridae</taxon>
        <taxon>Pentapetalae</taxon>
        <taxon>rosids</taxon>
        <taxon>fabids</taxon>
        <taxon>Fabales</taxon>
        <taxon>Fabaceae</taxon>
        <taxon>Papilionoideae</taxon>
        <taxon>50 kb inversion clade</taxon>
        <taxon>dalbergioids sensu lato</taxon>
        <taxon>Dalbergieae</taxon>
        <taxon>Pterocarpus clade</taxon>
        <taxon>Stylosanthes</taxon>
    </lineage>
</organism>
<keyword evidence="3" id="KW-1185">Reference proteome</keyword>
<dbReference type="PANTHER" id="PTHR33144">
    <property type="entry name" value="OS10G0409366 PROTEIN-RELATED"/>
    <property type="match status" value="1"/>
</dbReference>
<sequence length="363" mass="42557">MKRKGNSSGETILSELRRQGDNNNTDVALGLDQINTGEDEYNFSATVNDQDENTEDAPTSKRRKHDFEPLFVNVKNTSFVKIIPRRITATQFWQLEKDEKVMMELDGYGQGRDNGANLFVRFLRQMARRIILCPISIKKWDEMPKDNKKKQWEYIEGNFEFNYAAGIKWALRIFGDRWKAYKYELRCRFFFPNKTKQQILETQIPSDIPPVEWATFVHHYLDPKIKKQCLQNTKNREKLKVTYAGGSKSNARRATQMEQELGRPVCRSEIMLSTLTKKDGNYVTGGQELASIYRVIKNALRLKELLPKYWRIRMMQLERYLVLSMQDEYVGLAALFVQKDLASRNLYLGHQPVEYLTVYLSNM</sequence>